<dbReference type="GO" id="GO:0003677">
    <property type="term" value="F:DNA binding"/>
    <property type="evidence" value="ECO:0007669"/>
    <property type="project" value="UniProtKB-KW"/>
</dbReference>
<dbReference type="GO" id="GO:0003700">
    <property type="term" value="F:DNA-binding transcription factor activity"/>
    <property type="evidence" value="ECO:0007669"/>
    <property type="project" value="InterPro"/>
</dbReference>
<comment type="similarity">
    <text evidence="1">Belongs to the LysR transcriptional regulatory family.</text>
</comment>
<dbReference type="AlphaFoldDB" id="A0A556CM58"/>
<dbReference type="RefSeq" id="WP_143921082.1">
    <property type="nucleotide sequence ID" value="NZ_VLTK01000002.1"/>
</dbReference>
<evidence type="ECO:0000256" key="2">
    <source>
        <dbReference type="ARBA" id="ARBA00023015"/>
    </source>
</evidence>
<dbReference type="PANTHER" id="PTHR30346:SF28">
    <property type="entry name" value="HTH-TYPE TRANSCRIPTIONAL REGULATOR CYNR"/>
    <property type="match status" value="1"/>
</dbReference>
<name>A0A556CM58_BREAU</name>
<keyword evidence="2" id="KW-0805">Transcription regulation</keyword>
<dbReference type="SUPFAM" id="SSF46785">
    <property type="entry name" value="Winged helix' DNA-binding domain"/>
    <property type="match status" value="1"/>
</dbReference>
<dbReference type="InterPro" id="IPR005119">
    <property type="entry name" value="LysR_subst-bd"/>
</dbReference>
<keyword evidence="7" id="KW-1185">Reference proteome</keyword>
<evidence type="ECO:0000256" key="4">
    <source>
        <dbReference type="ARBA" id="ARBA00023163"/>
    </source>
</evidence>
<dbReference type="InterPro" id="IPR036390">
    <property type="entry name" value="WH_DNA-bd_sf"/>
</dbReference>
<evidence type="ECO:0000259" key="5">
    <source>
        <dbReference type="PROSITE" id="PS50931"/>
    </source>
</evidence>
<proteinExistence type="inferred from homology"/>
<dbReference type="Gene3D" id="1.10.10.10">
    <property type="entry name" value="Winged helix-like DNA-binding domain superfamily/Winged helix DNA-binding domain"/>
    <property type="match status" value="1"/>
</dbReference>
<dbReference type="Pfam" id="PF03466">
    <property type="entry name" value="LysR_substrate"/>
    <property type="match status" value="1"/>
</dbReference>
<dbReference type="GO" id="GO:0032993">
    <property type="term" value="C:protein-DNA complex"/>
    <property type="evidence" value="ECO:0007669"/>
    <property type="project" value="TreeGrafter"/>
</dbReference>
<reference evidence="6 7" key="1">
    <citation type="submission" date="2019-07" db="EMBL/GenBank/DDBJ databases">
        <title>Draft genome sequence of Brevibacterium aurantiacum XU54 isolated from Xinjiang China.</title>
        <authorList>
            <person name="Xu X."/>
        </authorList>
    </citation>
    <scope>NUCLEOTIDE SEQUENCE [LARGE SCALE GENOMIC DNA]</scope>
    <source>
        <strain evidence="6 7">XU54</strain>
    </source>
</reference>
<evidence type="ECO:0000256" key="3">
    <source>
        <dbReference type="ARBA" id="ARBA00023125"/>
    </source>
</evidence>
<dbReference type="InterPro" id="IPR000847">
    <property type="entry name" value="LysR_HTH_N"/>
</dbReference>
<protein>
    <submittedName>
        <fullName evidence="6">LysR family transcriptional regulator</fullName>
    </submittedName>
</protein>
<dbReference type="Proteomes" id="UP000316406">
    <property type="component" value="Unassembled WGS sequence"/>
</dbReference>
<feature type="domain" description="HTH lysR-type" evidence="5">
    <location>
        <begin position="11"/>
        <end position="65"/>
    </location>
</feature>
<comment type="caution">
    <text evidence="6">The sequence shown here is derived from an EMBL/GenBank/DDBJ whole genome shotgun (WGS) entry which is preliminary data.</text>
</comment>
<accession>A0A556CM58</accession>
<dbReference type="InterPro" id="IPR036388">
    <property type="entry name" value="WH-like_DNA-bd_sf"/>
</dbReference>
<evidence type="ECO:0000313" key="6">
    <source>
        <dbReference type="EMBL" id="TSI18527.1"/>
    </source>
</evidence>
<evidence type="ECO:0000256" key="1">
    <source>
        <dbReference type="ARBA" id="ARBA00009437"/>
    </source>
</evidence>
<keyword evidence="3" id="KW-0238">DNA-binding</keyword>
<dbReference type="PANTHER" id="PTHR30346">
    <property type="entry name" value="TRANSCRIPTIONAL DUAL REGULATOR HCAR-RELATED"/>
    <property type="match status" value="1"/>
</dbReference>
<gene>
    <name evidence="6" type="ORF">FO013_02885</name>
</gene>
<dbReference type="PROSITE" id="PS50931">
    <property type="entry name" value="HTH_LYSR"/>
    <property type="match status" value="1"/>
</dbReference>
<dbReference type="OrthoDB" id="9803735at2"/>
<dbReference type="SUPFAM" id="SSF53850">
    <property type="entry name" value="Periplasmic binding protein-like II"/>
    <property type="match status" value="1"/>
</dbReference>
<organism evidence="6 7">
    <name type="scientific">Brevibacterium aurantiacum</name>
    <dbReference type="NCBI Taxonomy" id="273384"/>
    <lineage>
        <taxon>Bacteria</taxon>
        <taxon>Bacillati</taxon>
        <taxon>Actinomycetota</taxon>
        <taxon>Actinomycetes</taxon>
        <taxon>Micrococcales</taxon>
        <taxon>Brevibacteriaceae</taxon>
        <taxon>Brevibacterium</taxon>
    </lineage>
</organism>
<dbReference type="Pfam" id="PF00126">
    <property type="entry name" value="HTH_1"/>
    <property type="match status" value="1"/>
</dbReference>
<keyword evidence="4" id="KW-0804">Transcription</keyword>
<sequence>MDEMRPGQAPQLAALLELVEQNGHMTDAAATLGIPQSTMSRRIHGLEDHLGVPLIVPDGRAISLTAAARELADSIRGPLREIEIAITDIAEAADPDHGAIRFGFPLTMGAGQIPDLLAAFSSRHPGIRLDLKQAHGAELARDLQKGALDLAIIIPPPVELQHEVLASQEIVAALPADHRLAGRRSITVAQLAREEFIANPATYNLRSLTDLWCADAGFVPRVKTEVTEFSTIREFVSRGMGVALIPRNVRFMAGIAEVELHGGDYVREVSLCSAVRRPSRVVARLRDFIHERAQEWAAP</sequence>
<dbReference type="Gene3D" id="3.40.190.290">
    <property type="match status" value="1"/>
</dbReference>
<dbReference type="EMBL" id="VLTK01000002">
    <property type="protein sequence ID" value="TSI18527.1"/>
    <property type="molecule type" value="Genomic_DNA"/>
</dbReference>
<evidence type="ECO:0000313" key="7">
    <source>
        <dbReference type="Proteomes" id="UP000316406"/>
    </source>
</evidence>